<sequence>MTSENLWTYRSDVYGGDQTLDLIGFDVEATDGKIGLVEEESTVVGDSYMVVDIGFWVFDKKIVLPAGLITGIDPTERKVYVGCTKEEIEEAPEFSVTTYKEPGYRERLGGHYGRFTMS</sequence>
<evidence type="ECO:0000313" key="1">
    <source>
        <dbReference type="EMBL" id="SNS71870.1"/>
    </source>
</evidence>
<protein>
    <recommendedName>
        <fullName evidence="3">PRC-barrel domain-containing protein</fullName>
    </recommendedName>
</protein>
<dbReference type="Proteomes" id="UP000198282">
    <property type="component" value="Unassembled WGS sequence"/>
</dbReference>
<evidence type="ECO:0008006" key="3">
    <source>
        <dbReference type="Google" id="ProtNLM"/>
    </source>
</evidence>
<dbReference type="EMBL" id="FZOD01000014">
    <property type="protein sequence ID" value="SNS71870.1"/>
    <property type="molecule type" value="Genomic_DNA"/>
</dbReference>
<organism evidence="1 2">
    <name type="scientific">Streptosporangium subroseum</name>
    <dbReference type="NCBI Taxonomy" id="106412"/>
    <lineage>
        <taxon>Bacteria</taxon>
        <taxon>Bacillati</taxon>
        <taxon>Actinomycetota</taxon>
        <taxon>Actinomycetes</taxon>
        <taxon>Streptosporangiales</taxon>
        <taxon>Streptosporangiaceae</taxon>
        <taxon>Streptosporangium</taxon>
    </lineage>
</organism>
<evidence type="ECO:0000313" key="2">
    <source>
        <dbReference type="Proteomes" id="UP000198282"/>
    </source>
</evidence>
<dbReference type="GO" id="GO:0030077">
    <property type="term" value="C:plasma membrane light-harvesting complex"/>
    <property type="evidence" value="ECO:0007669"/>
    <property type="project" value="InterPro"/>
</dbReference>
<dbReference type="InterPro" id="IPR014747">
    <property type="entry name" value="Bac_photo_RC_H_C"/>
</dbReference>
<proteinExistence type="predicted"/>
<gene>
    <name evidence="1" type="ORF">SAMN05216276_1014122</name>
</gene>
<dbReference type="InterPro" id="IPR011033">
    <property type="entry name" value="PRC_barrel-like_sf"/>
</dbReference>
<dbReference type="GO" id="GO:0019684">
    <property type="term" value="P:photosynthesis, light reaction"/>
    <property type="evidence" value="ECO:0007669"/>
    <property type="project" value="InterPro"/>
</dbReference>
<keyword evidence="2" id="KW-1185">Reference proteome</keyword>
<dbReference type="Gene3D" id="3.90.50.10">
    <property type="entry name" value="Photosynthetic Reaction Center, subunit H, domain 2"/>
    <property type="match status" value="1"/>
</dbReference>
<accession>A0A239GRV5</accession>
<dbReference type="SUPFAM" id="SSF50346">
    <property type="entry name" value="PRC-barrel domain"/>
    <property type="match status" value="1"/>
</dbReference>
<dbReference type="AlphaFoldDB" id="A0A239GRV5"/>
<reference evidence="1 2" key="1">
    <citation type="submission" date="2017-06" db="EMBL/GenBank/DDBJ databases">
        <authorList>
            <person name="Kim H.J."/>
            <person name="Triplett B.A."/>
        </authorList>
    </citation>
    <scope>NUCLEOTIDE SEQUENCE [LARGE SCALE GENOMIC DNA]</scope>
    <source>
        <strain evidence="1 2">CGMCC 4.2132</strain>
    </source>
</reference>
<dbReference type="OrthoDB" id="510842at2"/>
<dbReference type="RefSeq" id="WP_089208243.1">
    <property type="nucleotide sequence ID" value="NZ_FZOD01000014.1"/>
</dbReference>
<name>A0A239GRV5_9ACTN</name>